<proteinExistence type="predicted"/>
<feature type="transmembrane region" description="Helical" evidence="1">
    <location>
        <begin position="93"/>
        <end position="120"/>
    </location>
</feature>
<keyword evidence="3" id="KW-1185">Reference proteome</keyword>
<feature type="transmembrane region" description="Helical" evidence="1">
    <location>
        <begin position="132"/>
        <end position="149"/>
    </location>
</feature>
<dbReference type="PANTHER" id="PTHR34967">
    <property type="entry name" value="OS02G0257200 PROTEIN"/>
    <property type="match status" value="1"/>
</dbReference>
<evidence type="ECO:0008006" key="4">
    <source>
        <dbReference type="Google" id="ProtNLM"/>
    </source>
</evidence>
<sequence>MVKLASARESRMYGPRPARNRAEYINAALYLFATVLLLGGFVAQLSVEPKPGLVLLLIGLALIIVVNLHDLMAHLAGIDYRLRLMEYDAQLALVEFAVPIVQTVGSILFFLGILFLFLGAEKGHGYYKFEQHALNLLIAGAVLWVVGSIHNSCQIYERADAQIQLLQESVLIPFFTGSVLFLVGAILNSRAQIGTDHHGVELLSITWVWLGIFGSIMFFIGGITNVVKVFANATNRRITA</sequence>
<dbReference type="EMBL" id="JBBPBK010000001">
    <property type="protein sequence ID" value="KAK9291621.1"/>
    <property type="molecule type" value="Genomic_DNA"/>
</dbReference>
<dbReference type="PANTHER" id="PTHR34967:SF1">
    <property type="entry name" value="OS02G0257200 PROTEIN"/>
    <property type="match status" value="1"/>
</dbReference>
<feature type="transmembrane region" description="Helical" evidence="1">
    <location>
        <begin position="207"/>
        <end position="227"/>
    </location>
</feature>
<protein>
    <recommendedName>
        <fullName evidence="4">YrhK domain-containing protein</fullName>
    </recommendedName>
</protein>
<gene>
    <name evidence="2" type="ORF">L1049_019570</name>
</gene>
<feature type="transmembrane region" description="Helical" evidence="1">
    <location>
        <begin position="170"/>
        <end position="187"/>
    </location>
</feature>
<keyword evidence="1" id="KW-0812">Transmembrane</keyword>
<name>A0AAP0S625_LIQFO</name>
<dbReference type="Proteomes" id="UP001415857">
    <property type="component" value="Unassembled WGS sequence"/>
</dbReference>
<comment type="caution">
    <text evidence="2">The sequence shown here is derived from an EMBL/GenBank/DDBJ whole genome shotgun (WGS) entry which is preliminary data.</text>
</comment>
<feature type="transmembrane region" description="Helical" evidence="1">
    <location>
        <begin position="21"/>
        <end position="47"/>
    </location>
</feature>
<evidence type="ECO:0000313" key="2">
    <source>
        <dbReference type="EMBL" id="KAK9291621.1"/>
    </source>
</evidence>
<keyword evidence="1" id="KW-1133">Transmembrane helix</keyword>
<reference evidence="2 3" key="1">
    <citation type="journal article" date="2024" name="Plant J.">
        <title>Genome sequences and population genomics reveal climatic adaptation and genomic divergence between two closely related sweetgum species.</title>
        <authorList>
            <person name="Xu W.Q."/>
            <person name="Ren C.Q."/>
            <person name="Zhang X.Y."/>
            <person name="Comes H.P."/>
            <person name="Liu X.H."/>
            <person name="Li Y.G."/>
            <person name="Kettle C.J."/>
            <person name="Jalonen R."/>
            <person name="Gaisberger H."/>
            <person name="Ma Y.Z."/>
            <person name="Qiu Y.X."/>
        </authorList>
    </citation>
    <scope>NUCLEOTIDE SEQUENCE [LARGE SCALE GENOMIC DNA]</scope>
    <source>
        <strain evidence="2">Hangzhou</strain>
    </source>
</reference>
<accession>A0AAP0S625</accession>
<organism evidence="2 3">
    <name type="scientific">Liquidambar formosana</name>
    <name type="common">Formosan gum</name>
    <dbReference type="NCBI Taxonomy" id="63359"/>
    <lineage>
        <taxon>Eukaryota</taxon>
        <taxon>Viridiplantae</taxon>
        <taxon>Streptophyta</taxon>
        <taxon>Embryophyta</taxon>
        <taxon>Tracheophyta</taxon>
        <taxon>Spermatophyta</taxon>
        <taxon>Magnoliopsida</taxon>
        <taxon>eudicotyledons</taxon>
        <taxon>Gunneridae</taxon>
        <taxon>Pentapetalae</taxon>
        <taxon>Saxifragales</taxon>
        <taxon>Altingiaceae</taxon>
        <taxon>Liquidambar</taxon>
    </lineage>
</organism>
<keyword evidence="1" id="KW-0472">Membrane</keyword>
<dbReference type="AlphaFoldDB" id="A0AAP0S625"/>
<evidence type="ECO:0000256" key="1">
    <source>
        <dbReference type="SAM" id="Phobius"/>
    </source>
</evidence>
<feature type="transmembrane region" description="Helical" evidence="1">
    <location>
        <begin position="53"/>
        <end position="72"/>
    </location>
</feature>
<evidence type="ECO:0000313" key="3">
    <source>
        <dbReference type="Proteomes" id="UP001415857"/>
    </source>
</evidence>